<comment type="caution">
    <text evidence="1">The sequence shown here is derived from an EMBL/GenBank/DDBJ whole genome shotgun (WGS) entry which is preliminary data.</text>
</comment>
<evidence type="ECO:0000313" key="2">
    <source>
        <dbReference type="Proteomes" id="UP000256324"/>
    </source>
</evidence>
<proteinExistence type="predicted"/>
<reference evidence="1 2" key="1">
    <citation type="submission" date="2017-09" db="EMBL/GenBank/DDBJ databases">
        <authorList>
            <person name="Bumgarner R.E."/>
        </authorList>
    </citation>
    <scope>NUCLEOTIDE SEQUENCE [LARGE SCALE GENOMIC DNA]</scope>
    <source>
        <strain evidence="1 2">T34998</strain>
    </source>
</reference>
<evidence type="ECO:0000313" key="1">
    <source>
        <dbReference type="EMBL" id="REB70431.1"/>
    </source>
</evidence>
<organism evidence="1 2">
    <name type="scientific">Cutibacterium namnetense</name>
    <dbReference type="NCBI Taxonomy" id="1574624"/>
    <lineage>
        <taxon>Bacteria</taxon>
        <taxon>Bacillati</taxon>
        <taxon>Actinomycetota</taxon>
        <taxon>Actinomycetes</taxon>
        <taxon>Propionibacteriales</taxon>
        <taxon>Propionibacteriaceae</taxon>
        <taxon>Cutibacterium</taxon>
    </lineage>
</organism>
<keyword evidence="2" id="KW-1185">Reference proteome</keyword>
<gene>
    <name evidence="1" type="ORF">CP880_01140</name>
</gene>
<dbReference type="EMBL" id="PCZS01000001">
    <property type="protein sequence ID" value="REB70431.1"/>
    <property type="molecule type" value="Genomic_DNA"/>
</dbReference>
<protein>
    <submittedName>
        <fullName evidence="1">Uncharacterized protein</fullName>
    </submittedName>
</protein>
<dbReference type="Proteomes" id="UP000256324">
    <property type="component" value="Unassembled WGS sequence"/>
</dbReference>
<name>A0ABX9IE09_9ACTN</name>
<dbReference type="RefSeq" id="WP_002548854.1">
    <property type="nucleotide sequence ID" value="NZ_JARJNT010000001.1"/>
</dbReference>
<accession>A0ABX9IE09</accession>
<sequence>MAPFTLCAATASGNQHNNHYSHHQVTDAADLQAVAEHDHVAAIYVQVLRSIASFTDFNYVVMGINNDHTDIPAK</sequence>